<organism evidence="1 2">
    <name type="scientific">Mytilus galloprovincialis</name>
    <name type="common">Mediterranean mussel</name>
    <dbReference type="NCBI Taxonomy" id="29158"/>
    <lineage>
        <taxon>Eukaryota</taxon>
        <taxon>Metazoa</taxon>
        <taxon>Spiralia</taxon>
        <taxon>Lophotrochozoa</taxon>
        <taxon>Mollusca</taxon>
        <taxon>Bivalvia</taxon>
        <taxon>Autobranchia</taxon>
        <taxon>Pteriomorphia</taxon>
        <taxon>Mytilida</taxon>
        <taxon>Mytiloidea</taxon>
        <taxon>Mytilidae</taxon>
        <taxon>Mytilinae</taxon>
        <taxon>Mytilus</taxon>
    </lineage>
</organism>
<dbReference type="EMBL" id="UYJE01003411">
    <property type="protein sequence ID" value="VDI18995.1"/>
    <property type="molecule type" value="Genomic_DNA"/>
</dbReference>
<comment type="caution">
    <text evidence="1">The sequence shown here is derived from an EMBL/GenBank/DDBJ whole genome shotgun (WGS) entry which is preliminary data.</text>
</comment>
<dbReference type="PANTHER" id="PTHR46586">
    <property type="entry name" value="ANKYRIN REPEAT-CONTAINING PROTEIN"/>
    <property type="match status" value="1"/>
</dbReference>
<evidence type="ECO:0000313" key="1">
    <source>
        <dbReference type="EMBL" id="VDI18995.1"/>
    </source>
</evidence>
<dbReference type="AlphaFoldDB" id="A0A8B6DI14"/>
<gene>
    <name evidence="1" type="ORF">MGAL_10B021704</name>
</gene>
<protein>
    <submittedName>
        <fullName evidence="1">Uncharacterized protein</fullName>
    </submittedName>
</protein>
<dbReference type="InterPro" id="IPR002110">
    <property type="entry name" value="Ankyrin_rpt"/>
</dbReference>
<dbReference type="SUPFAM" id="SSF48403">
    <property type="entry name" value="Ankyrin repeat"/>
    <property type="match status" value="1"/>
</dbReference>
<dbReference type="PANTHER" id="PTHR46586:SF3">
    <property type="entry name" value="ANKYRIN REPEAT-CONTAINING PROTEIN"/>
    <property type="match status" value="1"/>
</dbReference>
<dbReference type="OrthoDB" id="6120638at2759"/>
<dbReference type="InterPro" id="IPR036770">
    <property type="entry name" value="Ankyrin_rpt-contain_sf"/>
</dbReference>
<name>A0A8B6DI14_MYTGA</name>
<dbReference type="SUPFAM" id="SSF140860">
    <property type="entry name" value="Pseudo ankyrin repeat-like"/>
    <property type="match status" value="1"/>
</dbReference>
<dbReference type="Proteomes" id="UP000596742">
    <property type="component" value="Unassembled WGS sequence"/>
</dbReference>
<dbReference type="Gene3D" id="1.25.40.20">
    <property type="entry name" value="Ankyrin repeat-containing domain"/>
    <property type="match status" value="2"/>
</dbReference>
<dbReference type="InterPro" id="IPR052050">
    <property type="entry name" value="SecEffector_AnkRepeat"/>
</dbReference>
<evidence type="ECO:0000313" key="2">
    <source>
        <dbReference type="Proteomes" id="UP000596742"/>
    </source>
</evidence>
<sequence>MDVEVRKSDIEHVCKVLTERYLLKRDGAYFFQHKAIQDSVLISYSRINPEVIIPLLSFDHLLDIVRPQNYTEQEDEIVIKISKPYYPKLTSKIILSCLCFNHRINHVRFIESTLITDNDTDLVYQLLLGIENVFNVIHISSFISLLLLRNIGKLDDKMLAVNHTKDQMLISVTIKDKNITLSIHPEWSLVNANKLEYTDICIWLLKHTDHSKLNYTSIFKFLCANEALKCIQMLLQNVNHCMINMTDLLTYLCITQHKSAVNWLLHSVDNSSIDYTKCFDELIDKNCKFDMVILILKKVNNRWLNIIELVKRCCKYGFSDVVEWVMKNCDHTLFDYEELFKITIDGNEERFNHDQIYYDDDSMGYSNILELLILQKPGIICCNINQLFDIANKCRMNSVLELLFKHDINQSIHVDTIIDDIFKHRDDEEGHDMHVEYEDVYYDEVHCEQIIQLIVKYHSNYDNVNVLIEKAFQFGIHDIVELSLEKLDNISYYLDITLDKLRYQKLNGNVIRFDTGHGKILLLLLPRINYSSIDLNSVMNDICHIGHSPAVLWLLENKPSYRFDMRNIMNKACYHGDLKHVEYLHQKYKGEDFDYKTAIIKACRNSKDKTLDVCKWLWGNIGRNLFDMKVALNNATRCDNYEVVEWILTEVDKGLLDIEAAVLCASEHGEDHTVILLLDKSSTNMIDLEHAITLACKNEKNGFKITKLLYERADKSTVDLNVVFSVACKNYRSDIVQWMIEMCDQNIIATETDGHKKFINSFDNHLLDISLAINCIVDMDPPKHKIENVEATKNNLLCIILKKFHLKTIDLNKLLTESCKKNWLEIFICLLGKVNHSFLNIREAISIACQRGALNIIKWSLQNIDVKLFDIESVMVESCAYGWLECLVLIQKKCFKYAFNLQQSMIEACTYGRIEIVQWLLQNFNYDCFHLPLLLQEAGRNGWKNMFFSLVNTFQFHTPDLHAATNEALANGHLQIVEWMVSVLGRECIEITSVADKIYLDSGNEAVVKFIFQHFDPRVLDIASVFANACKFGWKDTASFIIENDLSSLCDLALAFNKACDNGEICIVKLLLEKVDHQILNINEAMLSVAVKGWDEIALLLLEKVEQTRLDIGNVLIEACRHGEIDVVRAILQKVDNNMLDVEAALDKACENHMHEELVLWMLENIDQEQVHLKTVKIQAVRHKWWKVQFALNKVGIADLNQAEQKTESDNIVILE</sequence>
<dbReference type="SMART" id="SM00248">
    <property type="entry name" value="ANK"/>
    <property type="match status" value="8"/>
</dbReference>
<proteinExistence type="predicted"/>
<accession>A0A8B6DI14</accession>
<keyword evidence="2" id="KW-1185">Reference proteome</keyword>
<reference evidence="1" key="1">
    <citation type="submission" date="2018-11" db="EMBL/GenBank/DDBJ databases">
        <authorList>
            <person name="Alioto T."/>
            <person name="Alioto T."/>
        </authorList>
    </citation>
    <scope>NUCLEOTIDE SEQUENCE</scope>
</reference>